<comment type="subcellular location">
    <subcellularLocation>
        <location evidence="1">Endomembrane system</location>
    </subcellularLocation>
</comment>
<dbReference type="Pfam" id="PF07738">
    <property type="entry name" value="Sad1_UNC"/>
    <property type="match status" value="1"/>
</dbReference>
<dbReference type="EMBL" id="MU151064">
    <property type="protein sequence ID" value="KAF9453178.1"/>
    <property type="molecule type" value="Genomic_DNA"/>
</dbReference>
<dbReference type="GO" id="GO:0016020">
    <property type="term" value="C:membrane"/>
    <property type="evidence" value="ECO:0007669"/>
    <property type="project" value="InterPro"/>
</dbReference>
<reference evidence="8" key="1">
    <citation type="submission" date="2020-11" db="EMBL/GenBank/DDBJ databases">
        <authorList>
            <consortium name="DOE Joint Genome Institute"/>
            <person name="Ahrendt S."/>
            <person name="Riley R."/>
            <person name="Andreopoulos W."/>
            <person name="Labutti K."/>
            <person name="Pangilinan J."/>
            <person name="Ruiz-Duenas F.J."/>
            <person name="Barrasa J.M."/>
            <person name="Sanchez-Garcia M."/>
            <person name="Camarero S."/>
            <person name="Miyauchi S."/>
            <person name="Serrano A."/>
            <person name="Linde D."/>
            <person name="Babiker R."/>
            <person name="Drula E."/>
            <person name="Ayuso-Fernandez I."/>
            <person name="Pacheco R."/>
            <person name="Padilla G."/>
            <person name="Ferreira P."/>
            <person name="Barriuso J."/>
            <person name="Kellner H."/>
            <person name="Castanera R."/>
            <person name="Alfaro M."/>
            <person name="Ramirez L."/>
            <person name="Pisabarro A.G."/>
            <person name="Kuo A."/>
            <person name="Tritt A."/>
            <person name="Lipzen A."/>
            <person name="He G."/>
            <person name="Yan M."/>
            <person name="Ng V."/>
            <person name="Cullen D."/>
            <person name="Martin F."/>
            <person name="Rosso M.-N."/>
            <person name="Henrissat B."/>
            <person name="Hibbett D."/>
            <person name="Martinez A.T."/>
            <person name="Grigoriev I.V."/>
        </authorList>
    </citation>
    <scope>NUCLEOTIDE SEQUENCE</scope>
    <source>
        <strain evidence="8">MF-IS2</strain>
    </source>
</reference>
<dbReference type="GO" id="GO:0012505">
    <property type="term" value="C:endomembrane system"/>
    <property type="evidence" value="ECO:0007669"/>
    <property type="project" value="UniProtKB-SubCell"/>
</dbReference>
<proteinExistence type="predicted"/>
<name>A0A9P5XLS9_9AGAR</name>
<protein>
    <recommendedName>
        <fullName evidence="7">SUN domain-containing protein</fullName>
    </recommendedName>
</protein>
<keyword evidence="6" id="KW-0732">Signal</keyword>
<dbReference type="AlphaFoldDB" id="A0A9P5XLS9"/>
<evidence type="ECO:0000313" key="9">
    <source>
        <dbReference type="Proteomes" id="UP000807342"/>
    </source>
</evidence>
<evidence type="ECO:0000256" key="6">
    <source>
        <dbReference type="SAM" id="SignalP"/>
    </source>
</evidence>
<gene>
    <name evidence="8" type="ORF">P691DRAFT_802067</name>
</gene>
<dbReference type="InterPro" id="IPR045120">
    <property type="entry name" value="Suco/Slp1-like"/>
</dbReference>
<evidence type="ECO:0000256" key="4">
    <source>
        <dbReference type="ARBA" id="ARBA00023136"/>
    </source>
</evidence>
<feature type="chain" id="PRO_5040498749" description="SUN domain-containing protein" evidence="6">
    <location>
        <begin position="32"/>
        <end position="264"/>
    </location>
</feature>
<organism evidence="8 9">
    <name type="scientific">Macrolepiota fuliginosa MF-IS2</name>
    <dbReference type="NCBI Taxonomy" id="1400762"/>
    <lineage>
        <taxon>Eukaryota</taxon>
        <taxon>Fungi</taxon>
        <taxon>Dikarya</taxon>
        <taxon>Basidiomycota</taxon>
        <taxon>Agaricomycotina</taxon>
        <taxon>Agaricomycetes</taxon>
        <taxon>Agaricomycetidae</taxon>
        <taxon>Agaricales</taxon>
        <taxon>Agaricineae</taxon>
        <taxon>Agaricaceae</taxon>
        <taxon>Macrolepiota</taxon>
    </lineage>
</organism>
<evidence type="ECO:0000256" key="2">
    <source>
        <dbReference type="ARBA" id="ARBA00022692"/>
    </source>
</evidence>
<comment type="caution">
    <text evidence="8">The sequence shown here is derived from an EMBL/GenBank/DDBJ whole genome shotgun (WGS) entry which is preliminary data.</text>
</comment>
<feature type="signal peptide" evidence="6">
    <location>
        <begin position="1"/>
        <end position="31"/>
    </location>
</feature>
<sequence length="264" mass="28852">MFAKSSWDRLHNTLSPAIVLLLLVWIAPVAAEPTSYNDPFRAIALQVPKPPDPPICCLKPLLPLEPVEDDLLLSFEEWKARQSHASENTSSPSPPSNGGNKAGIGTGNGSEPVNAEDTSSPAPATQEDQPPHVPTKPQDVSLNSSPHFRVPLVDRFNYASLDCSAGVHKAHKAAKHPSNILSSKKDRYMLSPCKTQGQKQFVIIELCEDIRIDTVQLANFEFFSGVFKDFTVSVANLKTSSADEEEWVVAGTFRAKNVRGVQVR</sequence>
<feature type="region of interest" description="Disordered" evidence="5">
    <location>
        <begin position="82"/>
        <end position="144"/>
    </location>
</feature>
<evidence type="ECO:0000256" key="5">
    <source>
        <dbReference type="SAM" id="MobiDB-lite"/>
    </source>
</evidence>
<feature type="compositionally biased region" description="Polar residues" evidence="5">
    <location>
        <begin position="116"/>
        <end position="128"/>
    </location>
</feature>
<dbReference type="InterPro" id="IPR012919">
    <property type="entry name" value="SUN_dom"/>
</dbReference>
<feature type="domain" description="SUN" evidence="7">
    <location>
        <begin position="114"/>
        <end position="264"/>
    </location>
</feature>
<accession>A0A9P5XLS9</accession>
<dbReference type="OrthoDB" id="266334at2759"/>
<dbReference type="GO" id="GO:0005737">
    <property type="term" value="C:cytoplasm"/>
    <property type="evidence" value="ECO:0007669"/>
    <property type="project" value="TreeGrafter"/>
</dbReference>
<dbReference type="Proteomes" id="UP000807342">
    <property type="component" value="Unassembled WGS sequence"/>
</dbReference>
<evidence type="ECO:0000256" key="1">
    <source>
        <dbReference type="ARBA" id="ARBA00004308"/>
    </source>
</evidence>
<keyword evidence="4" id="KW-0472">Membrane</keyword>
<evidence type="ECO:0000313" key="8">
    <source>
        <dbReference type="EMBL" id="KAF9453178.1"/>
    </source>
</evidence>
<dbReference type="PROSITE" id="PS51469">
    <property type="entry name" value="SUN"/>
    <property type="match status" value="1"/>
</dbReference>
<evidence type="ECO:0000256" key="3">
    <source>
        <dbReference type="ARBA" id="ARBA00022989"/>
    </source>
</evidence>
<keyword evidence="2" id="KW-0812">Transmembrane</keyword>
<keyword evidence="3" id="KW-1133">Transmembrane helix</keyword>
<evidence type="ECO:0000259" key="7">
    <source>
        <dbReference type="PROSITE" id="PS51469"/>
    </source>
</evidence>
<dbReference type="PANTHER" id="PTHR12953:SF0">
    <property type="entry name" value="SUN DOMAIN-CONTAINING OSSIFICATION FACTOR"/>
    <property type="match status" value="1"/>
</dbReference>
<dbReference type="PANTHER" id="PTHR12953">
    <property type="entry name" value="MEMBRANE PROTEIN CH1 RELATED"/>
    <property type="match status" value="1"/>
</dbReference>
<keyword evidence="9" id="KW-1185">Reference proteome</keyword>
<dbReference type="GO" id="GO:0034975">
    <property type="term" value="P:protein folding in endoplasmic reticulum"/>
    <property type="evidence" value="ECO:0007669"/>
    <property type="project" value="TreeGrafter"/>
</dbReference>